<feature type="transmembrane region" description="Helical" evidence="7">
    <location>
        <begin position="342"/>
        <end position="365"/>
    </location>
</feature>
<name>A0ABX0JY74_9PROT</name>
<feature type="transmembrane region" description="Helical" evidence="7">
    <location>
        <begin position="127"/>
        <end position="150"/>
    </location>
</feature>
<accession>A0ABX0JY74</accession>
<dbReference type="InterPro" id="IPR002797">
    <property type="entry name" value="Polysacc_synth"/>
</dbReference>
<feature type="transmembrane region" description="Helical" evidence="7">
    <location>
        <begin position="308"/>
        <end position="330"/>
    </location>
</feature>
<evidence type="ECO:0000256" key="1">
    <source>
        <dbReference type="ARBA" id="ARBA00004651"/>
    </source>
</evidence>
<keyword evidence="2" id="KW-1003">Cell membrane</keyword>
<proteinExistence type="predicted"/>
<feature type="transmembrane region" description="Helical" evidence="7">
    <location>
        <begin position="268"/>
        <end position="287"/>
    </location>
</feature>
<evidence type="ECO:0000256" key="2">
    <source>
        <dbReference type="ARBA" id="ARBA00022475"/>
    </source>
</evidence>
<keyword evidence="9" id="KW-1185">Reference proteome</keyword>
<feature type="region of interest" description="Disordered" evidence="6">
    <location>
        <begin position="437"/>
        <end position="457"/>
    </location>
</feature>
<keyword evidence="4 7" id="KW-1133">Transmembrane helix</keyword>
<evidence type="ECO:0000256" key="7">
    <source>
        <dbReference type="SAM" id="Phobius"/>
    </source>
</evidence>
<dbReference type="PANTHER" id="PTHR30250:SF31">
    <property type="entry name" value="INNER MEMBRANE PROTEIN YGHQ"/>
    <property type="match status" value="1"/>
</dbReference>
<dbReference type="Pfam" id="PF01943">
    <property type="entry name" value="Polysacc_synt"/>
    <property type="match status" value="1"/>
</dbReference>
<dbReference type="EMBL" id="WOSY01000003">
    <property type="protein sequence ID" value="NHN87784.1"/>
    <property type="molecule type" value="Genomic_DNA"/>
</dbReference>
<sequence>MKNWFRDGVMRSILRNAGYLASTKLIGGLVGLLALVCAGRGMSAENFGTVMLIHTYTLGVAAFTKFQSWQMIVRYAAPAMTQGDTATVSRAIRFACGLDAGSGLFGMLLAIAGLVFFGTHFGIASDIVPLAICYCTLIPTMSSSTPAGILRVMDRFDLLSLQQIATPLLRAIGCSLCWLCGLSMPFFLLSWYIADMGGDIILWAMSITELHRRRMTSSLRPSLIAAPRSLPSAWNFVWSTNLTTSLDSCKEPASNIILGSMLGPAAVGLYRIATSILSSAVKPALLMEKGFYPEIMRLDPTSVRPWVLGVRSGLLAAGTGLAMVLGIWVLARPVTALFGEKYHVAATLLMIMAPSIILSMGGFPIPSLLFMVGRPRALFWSHVVGTSVWFAVLIWLTHHYGIYGAAGAYIVAPALLVLCALIPTLQSFFNRRTLSPPTQRDLEEETNEVEAVTNTGS</sequence>
<evidence type="ECO:0000256" key="4">
    <source>
        <dbReference type="ARBA" id="ARBA00022989"/>
    </source>
</evidence>
<feature type="transmembrane region" description="Helical" evidence="7">
    <location>
        <begin position="377"/>
        <end position="396"/>
    </location>
</feature>
<dbReference type="InterPro" id="IPR050833">
    <property type="entry name" value="Poly_Biosynth_Transport"/>
</dbReference>
<keyword evidence="3 7" id="KW-0812">Transmembrane</keyword>
<feature type="transmembrane region" description="Helical" evidence="7">
    <location>
        <begin position="402"/>
        <end position="422"/>
    </location>
</feature>
<comment type="subcellular location">
    <subcellularLocation>
        <location evidence="1">Cell membrane</location>
        <topology evidence="1">Multi-pass membrane protein</topology>
    </subcellularLocation>
</comment>
<evidence type="ECO:0000256" key="5">
    <source>
        <dbReference type="ARBA" id="ARBA00023136"/>
    </source>
</evidence>
<dbReference type="Proteomes" id="UP000631653">
    <property type="component" value="Unassembled WGS sequence"/>
</dbReference>
<evidence type="ECO:0000256" key="3">
    <source>
        <dbReference type="ARBA" id="ARBA00022692"/>
    </source>
</evidence>
<feature type="transmembrane region" description="Helical" evidence="7">
    <location>
        <begin position="171"/>
        <end position="193"/>
    </location>
</feature>
<organism evidence="8 9">
    <name type="scientific">Acetobacter conturbans</name>
    <dbReference type="NCBI Taxonomy" id="1737472"/>
    <lineage>
        <taxon>Bacteria</taxon>
        <taxon>Pseudomonadati</taxon>
        <taxon>Pseudomonadota</taxon>
        <taxon>Alphaproteobacteria</taxon>
        <taxon>Acetobacterales</taxon>
        <taxon>Acetobacteraceae</taxon>
        <taxon>Acetobacter</taxon>
    </lineage>
</organism>
<evidence type="ECO:0000313" key="9">
    <source>
        <dbReference type="Proteomes" id="UP000631653"/>
    </source>
</evidence>
<reference evidence="8 9" key="1">
    <citation type="journal article" date="2020" name="Int. J. Syst. Evol. Microbiol.">
        <title>Novel acetic acid bacteria from cider fermentations: Acetobacter conturbans sp. nov. and Acetobacter fallax sp. nov.</title>
        <authorList>
            <person name="Sombolestani A.S."/>
            <person name="Cleenwerck I."/>
            <person name="Cnockaert M."/>
            <person name="Borremans W."/>
            <person name="Wieme A.D."/>
            <person name="De Vuyst L."/>
            <person name="Vandamme P."/>
        </authorList>
    </citation>
    <scope>NUCLEOTIDE SEQUENCE [LARGE SCALE GENOMIC DNA]</scope>
    <source>
        <strain evidence="8 9">LMG 1627</strain>
    </source>
</reference>
<dbReference type="PANTHER" id="PTHR30250">
    <property type="entry name" value="PST FAMILY PREDICTED COLANIC ACID TRANSPORTER"/>
    <property type="match status" value="1"/>
</dbReference>
<feature type="transmembrane region" description="Helical" evidence="7">
    <location>
        <begin position="100"/>
        <end position="121"/>
    </location>
</feature>
<evidence type="ECO:0000256" key="6">
    <source>
        <dbReference type="SAM" id="MobiDB-lite"/>
    </source>
</evidence>
<evidence type="ECO:0000313" key="8">
    <source>
        <dbReference type="EMBL" id="NHN87784.1"/>
    </source>
</evidence>
<keyword evidence="5 7" id="KW-0472">Membrane</keyword>
<gene>
    <name evidence="8" type="ORF">GOB81_03940</name>
</gene>
<feature type="transmembrane region" description="Helical" evidence="7">
    <location>
        <begin position="21"/>
        <end position="41"/>
    </location>
</feature>
<protein>
    <submittedName>
        <fullName evidence="8">Oligosaccharide flippase family protein</fullName>
    </submittedName>
</protein>
<comment type="caution">
    <text evidence="8">The sequence shown here is derived from an EMBL/GenBank/DDBJ whole genome shotgun (WGS) entry which is preliminary data.</text>
</comment>
<feature type="transmembrane region" description="Helical" evidence="7">
    <location>
        <begin position="47"/>
        <end position="64"/>
    </location>
</feature>